<keyword evidence="1" id="KW-0548">Nucleotidyltransferase</keyword>
<keyword evidence="1" id="KW-0695">RNA-directed DNA polymerase</keyword>
<accession>Q8GA80</accession>
<dbReference type="GO" id="GO:0003964">
    <property type="term" value="F:RNA-directed DNA polymerase activity"/>
    <property type="evidence" value="ECO:0007669"/>
    <property type="project" value="UniProtKB-KW"/>
</dbReference>
<keyword evidence="1" id="KW-0808">Transferase</keyword>
<dbReference type="EMBL" id="AJ488511">
    <property type="protein sequence ID" value="CAD33716.1"/>
    <property type="molecule type" value="Genomic_DNA"/>
</dbReference>
<organism evidence="1">
    <name type="scientific">Escherichia coli</name>
    <dbReference type="NCBI Taxonomy" id="562"/>
    <lineage>
        <taxon>Bacteria</taxon>
        <taxon>Pseudomonadati</taxon>
        <taxon>Pseudomonadota</taxon>
        <taxon>Gammaproteobacteria</taxon>
        <taxon>Enterobacterales</taxon>
        <taxon>Enterobacteriaceae</taxon>
        <taxon>Escherichia</taxon>
    </lineage>
</organism>
<dbReference type="AlphaFoldDB" id="Q8GA80"/>
<proteinExistence type="predicted"/>
<sequence length="66" mass="7272">MAVLLTSVCAEMRGYDSDSSNFSCSTRRINSGLSASTAFQCMHFKCPFTAKMDISIGNRKGRRKTV</sequence>
<evidence type="ECO:0000313" key="1">
    <source>
        <dbReference type="EMBL" id="CAD33716.1"/>
    </source>
</evidence>
<name>Q8GA80_ECOLX</name>
<reference evidence="1" key="1">
    <citation type="journal article" date="2002" name="Infect. Immun.">
        <title>Genetic structure and distribution of four pathogenicity islands (PAI I(536) to PAI IV(536)) of uropathogenic Escherichia coli strain 536.</title>
        <authorList>
            <person name="Dobrindt U."/>
            <person name="Blum-Oehler G."/>
            <person name="Nagy G."/>
            <person name="Schneider G."/>
            <person name="Johann A."/>
            <person name="Gottschalk G."/>
            <person name="Hacker J."/>
        </authorList>
    </citation>
    <scope>NUCLEOTIDE SEQUENCE</scope>
    <source>
        <strain evidence="1">536</strain>
    </source>
</reference>
<protein>
    <submittedName>
        <fullName evidence="1">Uncharacterized protein</fullName>
    </submittedName>
</protein>